<dbReference type="RefSeq" id="WP_379321649.1">
    <property type="nucleotide sequence ID" value="NZ_JBHTLM010000026.1"/>
</dbReference>
<name>A0ABW3S3Z8_9BACL</name>
<sequence>MIKFNINNWVKVKLTELGKEIEKKNYEALNEMLKQYGSKYSDEFKLEVDENGYTSYQLWELFEKFGSHVGIGKKQPFETEIILIEHRMFTEEQAYGNDCPSGKCDV</sequence>
<accession>A0ABW3S3Z8</accession>
<evidence type="ECO:0000313" key="2">
    <source>
        <dbReference type="Proteomes" id="UP001597262"/>
    </source>
</evidence>
<proteinExistence type="predicted"/>
<reference evidence="2" key="1">
    <citation type="journal article" date="2019" name="Int. J. Syst. Evol. Microbiol.">
        <title>The Global Catalogue of Microorganisms (GCM) 10K type strain sequencing project: providing services to taxonomists for standard genome sequencing and annotation.</title>
        <authorList>
            <consortium name="The Broad Institute Genomics Platform"/>
            <consortium name="The Broad Institute Genome Sequencing Center for Infectious Disease"/>
            <person name="Wu L."/>
            <person name="Ma J."/>
        </authorList>
    </citation>
    <scope>NUCLEOTIDE SEQUENCE [LARGE SCALE GENOMIC DNA]</scope>
    <source>
        <strain evidence="2">CCUG 59189</strain>
    </source>
</reference>
<comment type="caution">
    <text evidence="1">The sequence shown here is derived from an EMBL/GenBank/DDBJ whole genome shotgun (WGS) entry which is preliminary data.</text>
</comment>
<dbReference type="EMBL" id="JBHTLM010000026">
    <property type="protein sequence ID" value="MFD1179223.1"/>
    <property type="molecule type" value="Genomic_DNA"/>
</dbReference>
<keyword evidence="2" id="KW-1185">Reference proteome</keyword>
<evidence type="ECO:0000313" key="1">
    <source>
        <dbReference type="EMBL" id="MFD1179223.1"/>
    </source>
</evidence>
<organism evidence="1 2">
    <name type="scientific">Paenibacillus puldeungensis</name>
    <dbReference type="NCBI Taxonomy" id="696536"/>
    <lineage>
        <taxon>Bacteria</taxon>
        <taxon>Bacillati</taxon>
        <taxon>Bacillota</taxon>
        <taxon>Bacilli</taxon>
        <taxon>Bacillales</taxon>
        <taxon>Paenibacillaceae</taxon>
        <taxon>Paenibacillus</taxon>
    </lineage>
</organism>
<protein>
    <submittedName>
        <fullName evidence="1">Uncharacterized protein</fullName>
    </submittedName>
</protein>
<gene>
    <name evidence="1" type="ORF">ACFQ3W_23420</name>
</gene>
<dbReference type="Proteomes" id="UP001597262">
    <property type="component" value="Unassembled WGS sequence"/>
</dbReference>